<dbReference type="InterPro" id="IPR000182">
    <property type="entry name" value="GNAT_dom"/>
</dbReference>
<proteinExistence type="predicted"/>
<evidence type="ECO:0000256" key="2">
    <source>
        <dbReference type="ARBA" id="ARBA00023315"/>
    </source>
</evidence>
<keyword evidence="4" id="KW-0689">Ribosomal protein</keyword>
<dbReference type="AlphaFoldDB" id="A0A1M5Z7D6"/>
<dbReference type="CDD" id="cd04301">
    <property type="entry name" value="NAT_SF"/>
    <property type="match status" value="1"/>
</dbReference>
<sequence>MTIRLLTPEDYALVRDLWTNTPGVGLNSVDDSEEGFRKYLLRNPSTCFAAVEDGGIIGVIMSGHDGRRGFIYHTAVREDRRGRGIGTALVQAASDALKREGITKAALVAFAANGAGNAFWETQGFIRRDDLVYRNKSLI</sequence>
<keyword evidence="1" id="KW-0808">Transferase</keyword>
<dbReference type="InterPro" id="IPR050832">
    <property type="entry name" value="Bact_Acetyltransf"/>
</dbReference>
<dbReference type="SUPFAM" id="SSF55729">
    <property type="entry name" value="Acyl-CoA N-acyltransferases (Nat)"/>
    <property type="match status" value="1"/>
</dbReference>
<dbReference type="STRING" id="1123282.SAMN02745823_03347"/>
<keyword evidence="4" id="KW-0687">Ribonucleoprotein</keyword>
<evidence type="ECO:0000313" key="4">
    <source>
        <dbReference type="EMBL" id="SHI20156.1"/>
    </source>
</evidence>
<dbReference type="PANTHER" id="PTHR43877">
    <property type="entry name" value="AMINOALKYLPHOSPHONATE N-ACETYLTRANSFERASE-RELATED-RELATED"/>
    <property type="match status" value="1"/>
</dbReference>
<dbReference type="Proteomes" id="UP000183995">
    <property type="component" value="Unassembled WGS sequence"/>
</dbReference>
<dbReference type="PROSITE" id="PS51186">
    <property type="entry name" value="GNAT"/>
    <property type="match status" value="1"/>
</dbReference>
<keyword evidence="2" id="KW-0012">Acyltransferase</keyword>
<reference evidence="4 5" key="1">
    <citation type="submission" date="2016-11" db="EMBL/GenBank/DDBJ databases">
        <authorList>
            <person name="Jaros S."/>
            <person name="Januszkiewicz K."/>
            <person name="Wedrychowicz H."/>
        </authorList>
    </citation>
    <scope>NUCLEOTIDE SEQUENCE [LARGE SCALE GENOMIC DNA]</scope>
    <source>
        <strain evidence="4 5">DSM 10068</strain>
    </source>
</reference>
<keyword evidence="5" id="KW-1185">Reference proteome</keyword>
<feature type="domain" description="N-acetyltransferase" evidence="3">
    <location>
        <begin position="1"/>
        <end position="139"/>
    </location>
</feature>
<dbReference type="EMBL" id="FQXV01000014">
    <property type="protein sequence ID" value="SHI20156.1"/>
    <property type="molecule type" value="Genomic_DNA"/>
</dbReference>
<dbReference type="OrthoDB" id="1821130at2"/>
<gene>
    <name evidence="4" type="ORF">SAMN02745823_03347</name>
</gene>
<dbReference type="RefSeq" id="WP_073081536.1">
    <property type="nucleotide sequence ID" value="NZ_FQXV01000014.1"/>
</dbReference>
<name>A0A1M5Z7D6_9FIRM</name>
<organism evidence="4 5">
    <name type="scientific">Sporobacter termitidis DSM 10068</name>
    <dbReference type="NCBI Taxonomy" id="1123282"/>
    <lineage>
        <taxon>Bacteria</taxon>
        <taxon>Bacillati</taxon>
        <taxon>Bacillota</taxon>
        <taxon>Clostridia</taxon>
        <taxon>Eubacteriales</taxon>
        <taxon>Oscillospiraceae</taxon>
        <taxon>Sporobacter</taxon>
    </lineage>
</organism>
<dbReference type="Pfam" id="PF00583">
    <property type="entry name" value="Acetyltransf_1"/>
    <property type="match status" value="1"/>
</dbReference>
<dbReference type="GO" id="GO:0016747">
    <property type="term" value="F:acyltransferase activity, transferring groups other than amino-acyl groups"/>
    <property type="evidence" value="ECO:0007669"/>
    <property type="project" value="InterPro"/>
</dbReference>
<dbReference type="GO" id="GO:0005840">
    <property type="term" value="C:ribosome"/>
    <property type="evidence" value="ECO:0007669"/>
    <property type="project" value="UniProtKB-KW"/>
</dbReference>
<dbReference type="Gene3D" id="3.40.630.30">
    <property type="match status" value="1"/>
</dbReference>
<accession>A0A1M5Z7D6</accession>
<evidence type="ECO:0000313" key="5">
    <source>
        <dbReference type="Proteomes" id="UP000183995"/>
    </source>
</evidence>
<evidence type="ECO:0000259" key="3">
    <source>
        <dbReference type="PROSITE" id="PS51186"/>
    </source>
</evidence>
<dbReference type="InterPro" id="IPR016181">
    <property type="entry name" value="Acyl_CoA_acyltransferase"/>
</dbReference>
<protein>
    <submittedName>
        <fullName evidence="4">Ribosomal protein S18 acetylase RimI</fullName>
    </submittedName>
</protein>
<evidence type="ECO:0000256" key="1">
    <source>
        <dbReference type="ARBA" id="ARBA00022679"/>
    </source>
</evidence>